<dbReference type="Pfam" id="PF23189">
    <property type="entry name" value="UPF0261_C"/>
    <property type="match status" value="1"/>
</dbReference>
<dbReference type="InParanoid" id="M5DZ96"/>
<dbReference type="NCBIfam" id="NF002674">
    <property type="entry name" value="PRK02399.1-2"/>
    <property type="match status" value="1"/>
</dbReference>
<keyword evidence="4" id="KW-1185">Reference proteome</keyword>
<dbReference type="OrthoDB" id="9776369at2"/>
<dbReference type="eggNOG" id="COG5441">
    <property type="taxonomic scope" value="Bacteria"/>
</dbReference>
<dbReference type="InterPro" id="IPR056778">
    <property type="entry name" value="UPF0261_C"/>
</dbReference>
<dbReference type="CDD" id="cd15488">
    <property type="entry name" value="Tm-1-like"/>
    <property type="match status" value="1"/>
</dbReference>
<evidence type="ECO:0000259" key="1">
    <source>
        <dbReference type="Pfam" id="PF06792"/>
    </source>
</evidence>
<dbReference type="STRING" id="1293054.HSACCH_00750"/>
<dbReference type="InterPro" id="IPR008322">
    <property type="entry name" value="UPF0261"/>
</dbReference>
<dbReference type="Gene3D" id="3.40.50.12020">
    <property type="entry name" value="Uncharacterised protein family UPF0261, NN domain"/>
    <property type="match status" value="1"/>
</dbReference>
<feature type="domain" description="UPF0261" evidence="2">
    <location>
        <begin position="184"/>
        <end position="400"/>
    </location>
</feature>
<evidence type="ECO:0000313" key="4">
    <source>
        <dbReference type="Proteomes" id="UP000012063"/>
    </source>
</evidence>
<feature type="domain" description="UPF0261" evidence="1">
    <location>
        <begin position="3"/>
        <end position="177"/>
    </location>
</feature>
<reference evidence="4" key="1">
    <citation type="journal article" date="2013" name="Genome Announc.">
        <title>Genome Sequence of Halanaerobium saccharolyticum subsp. saccharolyticum Strain DSM 6643T, a Halophilic Hydrogen-Producing Bacterium.</title>
        <authorList>
            <person name="Kivisto A."/>
            <person name="Larjo A."/>
            <person name="Ciranna A."/>
            <person name="Santala V."/>
            <person name="Roos C."/>
            <person name="Karp M."/>
        </authorList>
    </citation>
    <scope>NUCLEOTIDE SEQUENCE [LARGE SCALE GENOMIC DNA]</scope>
    <source>
        <strain evidence="4">DSM 6643</strain>
    </source>
</reference>
<dbReference type="InterPro" id="IPR051353">
    <property type="entry name" value="Tobamovirus_resist_UPF0261"/>
</dbReference>
<dbReference type="PANTHER" id="PTHR31862:SF1">
    <property type="entry name" value="UPF0261 DOMAIN PROTEIN (AFU_ORTHOLOGUE AFUA_1G10120)"/>
    <property type="match status" value="1"/>
</dbReference>
<dbReference type="PIRSF" id="PIRSF033271">
    <property type="entry name" value="UCP033271"/>
    <property type="match status" value="1"/>
</dbReference>
<proteinExistence type="predicted"/>
<protein>
    <submittedName>
        <fullName evidence="3">UPF0261 protein mll9388</fullName>
    </submittedName>
</protein>
<dbReference type="Proteomes" id="UP000012063">
    <property type="component" value="Unassembled WGS sequence"/>
</dbReference>
<dbReference type="PANTHER" id="PTHR31862">
    <property type="entry name" value="UPF0261 DOMAIN PROTEIN (AFU_ORTHOLOGUE AFUA_1G10120)"/>
    <property type="match status" value="1"/>
</dbReference>
<name>M5DZ96_9FIRM</name>
<evidence type="ECO:0000313" key="3">
    <source>
        <dbReference type="EMBL" id="CCU78605.1"/>
    </source>
</evidence>
<dbReference type="InterPro" id="IPR044122">
    <property type="entry name" value="UPF0261_N"/>
</dbReference>
<dbReference type="Gene3D" id="3.40.50.12030">
    <property type="entry name" value="Uncharacterised protein family UPF0261, NC domain"/>
    <property type="match status" value="1"/>
</dbReference>
<organism evidence="3 4">
    <name type="scientific">Halanaerobium saccharolyticum subsp. saccharolyticum DSM 6643</name>
    <dbReference type="NCBI Taxonomy" id="1293054"/>
    <lineage>
        <taxon>Bacteria</taxon>
        <taxon>Bacillati</taxon>
        <taxon>Bacillota</taxon>
        <taxon>Clostridia</taxon>
        <taxon>Halanaerobiales</taxon>
        <taxon>Halanaerobiaceae</taxon>
        <taxon>Halanaerobium</taxon>
    </lineage>
</organism>
<gene>
    <name evidence="3" type="ORF">HSACCH_00750</name>
</gene>
<dbReference type="EMBL" id="CAUI01000005">
    <property type="protein sequence ID" value="CCU78605.1"/>
    <property type="molecule type" value="Genomic_DNA"/>
</dbReference>
<comment type="caution">
    <text evidence="3">The sequence shown here is derived from an EMBL/GenBank/DDBJ whole genome shotgun (WGS) entry which is preliminary data.</text>
</comment>
<evidence type="ECO:0000259" key="2">
    <source>
        <dbReference type="Pfam" id="PF23189"/>
    </source>
</evidence>
<dbReference type="RefSeq" id="WP_005487951.1">
    <property type="nucleotide sequence ID" value="NZ_CAUI01000005.1"/>
</dbReference>
<accession>M5DZ96</accession>
<dbReference type="Pfam" id="PF06792">
    <property type="entry name" value="UPF0261"/>
    <property type="match status" value="1"/>
</dbReference>
<sequence>MSKIVIVGTLDTKGAEFKYVKDIIEGEGLETIVIDAGVLGEAYFEPDISRSEVADAGGQSIEELVEAKDRGESMEVMSDGAAKIVEKLYSEGKIAGIISLGGSAGTTIGTTAMKTLPVGIPKVMVSTLASGDTRPYVGTKDITMMYSVVDILGVNSLSSEILSNAAFAVAGMVKGKKPEPKEKRPLIAATMFGVTTPCVEKAREYLEEHGYEVLVFHATGTGGKAMENLVEEGFISGVLDITTTELCDELVGGVLSAGPDRLEAAGKEGVPQVVSTGALDMVNFGPLDTVPKEFENRNLYKHNPTVTLMRTTVAENKKLAEIISEKLNKAESKTTLFLPLKGVSMIDAEGQAFYGAEEDKMLFETLRKNIDQDKVELIEKDLHINDEEYALALAKKMIELIEG</sequence>
<dbReference type="AlphaFoldDB" id="M5DZ96"/>